<dbReference type="Proteomes" id="UP000241890">
    <property type="component" value="Unassembled WGS sequence"/>
</dbReference>
<keyword evidence="3" id="KW-0862">Zinc</keyword>
<protein>
    <submittedName>
        <fullName evidence="6">RUN and FYVE domain-containing protein 2</fullName>
    </submittedName>
</protein>
<evidence type="ECO:0000313" key="6">
    <source>
        <dbReference type="EMBL" id="GBG31344.1"/>
    </source>
</evidence>
<dbReference type="OrthoDB" id="79871at2759"/>
<feature type="domain" description="FYVE-type" evidence="5">
    <location>
        <begin position="303"/>
        <end position="361"/>
    </location>
</feature>
<organism evidence="6 7">
    <name type="scientific">Hondaea fermentalgiana</name>
    <dbReference type="NCBI Taxonomy" id="2315210"/>
    <lineage>
        <taxon>Eukaryota</taxon>
        <taxon>Sar</taxon>
        <taxon>Stramenopiles</taxon>
        <taxon>Bigyra</taxon>
        <taxon>Labyrinthulomycetes</taxon>
        <taxon>Thraustochytrida</taxon>
        <taxon>Thraustochytriidae</taxon>
        <taxon>Hondaea</taxon>
    </lineage>
</organism>
<evidence type="ECO:0000313" key="7">
    <source>
        <dbReference type="Proteomes" id="UP000241890"/>
    </source>
</evidence>
<sequence length="365" mass="39371">MARALEWQKRWTVAGEEGNGLGLSVGTGYNSIRLGGSDLQHQGDSASFVSPFDDKENASAMQGDTASVSTAATKSFRSRYTFVDIDDDDALSSVSHHSYQPHAGKALPPRTSPRTAAIAASSALSLQVDGILADILHWLQDASGVRVTPSEAEGAAAVADTRESTAQQLFRLLDPGDALVALLRRSNVSCSALQQTSAQEGSSSTAEDPIAANISMFRAICKDIGIPEQYTITRGDRNLKRIIGCLVLLSRTCRASNHRKVRPLPVQPRALAALGMRPEDLAVERPDPSLLEMQLKGAFWVPDAFSDGCLLCDKAFSFTTRRSHCRNCGVLCCRACNATKARCLGYSKPQRICEPCVRQREAFSP</sequence>
<dbReference type="InterPro" id="IPR013083">
    <property type="entry name" value="Znf_RING/FYVE/PHD"/>
</dbReference>
<dbReference type="Pfam" id="PF01363">
    <property type="entry name" value="FYVE"/>
    <property type="match status" value="1"/>
</dbReference>
<comment type="caution">
    <text evidence="6">The sequence shown here is derived from an EMBL/GenBank/DDBJ whole genome shotgun (WGS) entry which is preliminary data.</text>
</comment>
<dbReference type="Gene3D" id="3.30.40.10">
    <property type="entry name" value="Zinc/RING finger domain, C3HC4 (zinc finger)"/>
    <property type="match status" value="1"/>
</dbReference>
<dbReference type="InterPro" id="IPR017455">
    <property type="entry name" value="Znf_FYVE-rel"/>
</dbReference>
<dbReference type="InterPro" id="IPR011011">
    <property type="entry name" value="Znf_FYVE_PHD"/>
</dbReference>
<accession>A0A2R5GTX7</accession>
<dbReference type="Gene3D" id="1.10.418.10">
    <property type="entry name" value="Calponin-like domain"/>
    <property type="match status" value="1"/>
</dbReference>
<dbReference type="SMART" id="SM00064">
    <property type="entry name" value="FYVE"/>
    <property type="match status" value="1"/>
</dbReference>
<name>A0A2R5GTX7_9STRA</name>
<dbReference type="InterPro" id="IPR036872">
    <property type="entry name" value="CH_dom_sf"/>
</dbReference>
<dbReference type="PANTHER" id="PTHR39490:SF8">
    <property type="entry name" value="ZINC FINGER FYVE DOMAIN-CONTAINING PROTEIN 21"/>
    <property type="match status" value="1"/>
</dbReference>
<dbReference type="InParanoid" id="A0A2R5GTX7"/>
<keyword evidence="7" id="KW-1185">Reference proteome</keyword>
<dbReference type="PROSITE" id="PS50178">
    <property type="entry name" value="ZF_FYVE"/>
    <property type="match status" value="1"/>
</dbReference>
<evidence type="ECO:0000256" key="4">
    <source>
        <dbReference type="PROSITE-ProRule" id="PRU00091"/>
    </source>
</evidence>
<evidence type="ECO:0000259" key="5">
    <source>
        <dbReference type="PROSITE" id="PS50178"/>
    </source>
</evidence>
<evidence type="ECO:0000256" key="3">
    <source>
        <dbReference type="ARBA" id="ARBA00022833"/>
    </source>
</evidence>
<dbReference type="AlphaFoldDB" id="A0A2R5GTX7"/>
<proteinExistence type="predicted"/>
<keyword evidence="1" id="KW-0479">Metal-binding</keyword>
<gene>
    <name evidence="6" type="ORF">FCC1311_075682</name>
</gene>
<dbReference type="InterPro" id="IPR052113">
    <property type="entry name" value="FYVE-type_Zinc_Finger"/>
</dbReference>
<dbReference type="PANTHER" id="PTHR39490">
    <property type="entry name" value="ARRESTIN DOMAIN-CONTAINING PROTEIN D"/>
    <property type="match status" value="1"/>
</dbReference>
<dbReference type="GO" id="GO:0008270">
    <property type="term" value="F:zinc ion binding"/>
    <property type="evidence" value="ECO:0007669"/>
    <property type="project" value="UniProtKB-KW"/>
</dbReference>
<dbReference type="InterPro" id="IPR000306">
    <property type="entry name" value="Znf_FYVE"/>
</dbReference>
<dbReference type="EMBL" id="BEYU01000095">
    <property type="protein sequence ID" value="GBG31344.1"/>
    <property type="molecule type" value="Genomic_DNA"/>
</dbReference>
<keyword evidence="2 4" id="KW-0863">Zinc-finger</keyword>
<evidence type="ECO:0000256" key="2">
    <source>
        <dbReference type="ARBA" id="ARBA00022771"/>
    </source>
</evidence>
<evidence type="ECO:0000256" key="1">
    <source>
        <dbReference type="ARBA" id="ARBA00022723"/>
    </source>
</evidence>
<reference evidence="6 7" key="1">
    <citation type="submission" date="2017-12" db="EMBL/GenBank/DDBJ databases">
        <title>Sequencing, de novo assembly and annotation of complete genome of a new Thraustochytrid species, strain FCC1311.</title>
        <authorList>
            <person name="Sedici K."/>
            <person name="Godart F."/>
            <person name="Aiese Cigliano R."/>
            <person name="Sanseverino W."/>
            <person name="Barakat M."/>
            <person name="Ortet P."/>
            <person name="Marechal E."/>
            <person name="Cagnac O."/>
            <person name="Amato A."/>
        </authorList>
    </citation>
    <scope>NUCLEOTIDE SEQUENCE [LARGE SCALE GENOMIC DNA]</scope>
</reference>
<dbReference type="SUPFAM" id="SSF57903">
    <property type="entry name" value="FYVE/PHD zinc finger"/>
    <property type="match status" value="1"/>
</dbReference>